<evidence type="ECO:0000256" key="2">
    <source>
        <dbReference type="ARBA" id="ARBA00022475"/>
    </source>
</evidence>
<dbReference type="PROSITE" id="PS51419">
    <property type="entry name" value="RAB"/>
    <property type="match status" value="1"/>
</dbReference>
<evidence type="ECO:0000313" key="8">
    <source>
        <dbReference type="EMBL" id="KAJ8320321.1"/>
    </source>
</evidence>
<dbReference type="InterPro" id="IPR005225">
    <property type="entry name" value="Small_GTP-bd"/>
</dbReference>
<evidence type="ECO:0000256" key="4">
    <source>
        <dbReference type="ARBA" id="ARBA00023134"/>
    </source>
</evidence>
<dbReference type="SMART" id="SM00174">
    <property type="entry name" value="RHO"/>
    <property type="match status" value="1"/>
</dbReference>
<comment type="caution">
    <text evidence="8">The sequence shown here is derived from an EMBL/GenBank/DDBJ whole genome shotgun (WGS) entry which is preliminary data.</text>
</comment>
<dbReference type="NCBIfam" id="TIGR00231">
    <property type="entry name" value="small_GTP"/>
    <property type="match status" value="1"/>
</dbReference>
<proteinExistence type="inferred from homology"/>
<evidence type="ECO:0000256" key="6">
    <source>
        <dbReference type="ARBA" id="ARBA00023288"/>
    </source>
</evidence>
<evidence type="ECO:0000256" key="1">
    <source>
        <dbReference type="ARBA" id="ARBA00004193"/>
    </source>
</evidence>
<evidence type="ECO:0000256" key="7">
    <source>
        <dbReference type="ARBA" id="ARBA00038061"/>
    </source>
</evidence>
<organism evidence="8 9">
    <name type="scientific">Tegillarca granosa</name>
    <name type="common">Malaysian cockle</name>
    <name type="synonym">Anadara granosa</name>
    <dbReference type="NCBI Taxonomy" id="220873"/>
    <lineage>
        <taxon>Eukaryota</taxon>
        <taxon>Metazoa</taxon>
        <taxon>Spiralia</taxon>
        <taxon>Lophotrochozoa</taxon>
        <taxon>Mollusca</taxon>
        <taxon>Bivalvia</taxon>
        <taxon>Autobranchia</taxon>
        <taxon>Pteriomorphia</taxon>
        <taxon>Arcoida</taxon>
        <taxon>Arcoidea</taxon>
        <taxon>Arcidae</taxon>
        <taxon>Tegillarca</taxon>
    </lineage>
</organism>
<keyword evidence="5" id="KW-0472">Membrane</keyword>
<comment type="subcellular location">
    <subcellularLocation>
        <location evidence="1">Cell membrane</location>
        <topology evidence="1">Lipid-anchor</topology>
    </subcellularLocation>
</comment>
<dbReference type="PROSITE" id="PS51421">
    <property type="entry name" value="RAS"/>
    <property type="match status" value="1"/>
</dbReference>
<protein>
    <submittedName>
        <fullName evidence="8">Uncharacterized protein</fullName>
    </submittedName>
</protein>
<keyword evidence="2" id="KW-1003">Cell membrane</keyword>
<dbReference type="PANTHER" id="PTHR46149:SF7">
    <property type="entry name" value="GTP-BINDING PROTEIN DI-RAS2"/>
    <property type="match status" value="1"/>
</dbReference>
<dbReference type="InterPro" id="IPR027417">
    <property type="entry name" value="P-loop_NTPase"/>
</dbReference>
<dbReference type="Pfam" id="PF00071">
    <property type="entry name" value="Ras"/>
    <property type="match status" value="1"/>
</dbReference>
<evidence type="ECO:0000256" key="3">
    <source>
        <dbReference type="ARBA" id="ARBA00022481"/>
    </source>
</evidence>
<reference evidence="8 9" key="1">
    <citation type="submission" date="2022-12" db="EMBL/GenBank/DDBJ databases">
        <title>Chromosome-level genome of Tegillarca granosa.</title>
        <authorList>
            <person name="Kim J."/>
        </authorList>
    </citation>
    <scope>NUCLEOTIDE SEQUENCE [LARGE SCALE GENOMIC DNA]</scope>
    <source>
        <strain evidence="8">Teg-2019</strain>
        <tissue evidence="8">Adductor muscle</tissue>
    </source>
</reference>
<sequence>MILDLKKGVWTFIKKMKFRCLEMKTKTENLSYPSEKSICIGNESLPVQFHKGQLLKNRSKSFDASIFEEMKMKVTVMGESGVGKSCIISRFLNNQFNAQHVKTVEDFHRGIYEINHQRLTIDILDTSGAYSFPAMRKLALESSDAFLLVYSVDKSSSLETLQLLRDEILRTRIDKASPIVVVKNKIDLSQNVGNMRDKDMEQTACYEMENEYTEASALQNINITKIFEEVLLKCKLEYALQDAVDKKQFMTEESGKQNKNRKCEIM</sequence>
<dbReference type="SMART" id="SM00175">
    <property type="entry name" value="RAB"/>
    <property type="match status" value="1"/>
</dbReference>
<dbReference type="Proteomes" id="UP001217089">
    <property type="component" value="Unassembled WGS sequence"/>
</dbReference>
<dbReference type="Gene3D" id="3.40.50.300">
    <property type="entry name" value="P-loop containing nucleotide triphosphate hydrolases"/>
    <property type="match status" value="1"/>
</dbReference>
<keyword evidence="6" id="KW-0449">Lipoprotein</keyword>
<gene>
    <name evidence="8" type="ORF">KUTeg_001908</name>
</gene>
<dbReference type="InterPro" id="IPR052236">
    <property type="entry name" value="Small_GTPase_RasD"/>
</dbReference>
<dbReference type="InterPro" id="IPR001806">
    <property type="entry name" value="Small_GTPase"/>
</dbReference>
<accession>A0ABQ9FVZ1</accession>
<dbReference type="PANTHER" id="PTHR46149">
    <property type="entry name" value="MIP08469P"/>
    <property type="match status" value="1"/>
</dbReference>
<keyword evidence="4" id="KW-0547">Nucleotide-binding</keyword>
<keyword evidence="3" id="KW-0488">Methylation</keyword>
<comment type="similarity">
    <text evidence="7">Belongs to the small GTPase superfamily. RasD family.</text>
</comment>
<evidence type="ECO:0000256" key="5">
    <source>
        <dbReference type="ARBA" id="ARBA00023136"/>
    </source>
</evidence>
<dbReference type="SUPFAM" id="SSF52540">
    <property type="entry name" value="P-loop containing nucleoside triphosphate hydrolases"/>
    <property type="match status" value="1"/>
</dbReference>
<dbReference type="EMBL" id="JARBDR010000141">
    <property type="protein sequence ID" value="KAJ8320321.1"/>
    <property type="molecule type" value="Genomic_DNA"/>
</dbReference>
<name>A0ABQ9FVZ1_TEGGR</name>
<dbReference type="SMART" id="SM00173">
    <property type="entry name" value="RAS"/>
    <property type="match status" value="1"/>
</dbReference>
<dbReference type="PRINTS" id="PR00449">
    <property type="entry name" value="RASTRNSFRMNG"/>
</dbReference>
<evidence type="ECO:0000313" key="9">
    <source>
        <dbReference type="Proteomes" id="UP001217089"/>
    </source>
</evidence>
<keyword evidence="9" id="KW-1185">Reference proteome</keyword>
<keyword evidence="4" id="KW-0342">GTP-binding</keyword>